<dbReference type="InterPro" id="IPR024079">
    <property type="entry name" value="MetalloPept_cat_dom_sf"/>
</dbReference>
<sequence length="405" mass="46590">MLIRQKIFFIFTLMMKISLVVLLLLLCIMQGFATKESKESTTEAIKRPPYPTDSKLTYYYVDKNFRGKLTTIFNQISRYTCLKFKYKADGPISKSIGINFENSSTGNNTVVLSDNSETPTTVSLTEEAFKDYKNLSFYVGLALNITPEVRRYDGKEDIDISKENIDDWYKGYYEIQKKEDTPYLEGTEFDFGSPMLVNTYFGRNNKNKPTYEVKMYNNYQPFFGDGRIFRHNDYKHMFNYYCSTISKTVECKNGGYYPGTSEFSPESKCKCPDYFSGKDCGDLQKNEGKNCNEEKRELTATSGESSLEITNNDGRCHYRIKSDDEKKNVKVIIKNLQFENNDCSISGVYLEVLVRNDKGAKGIFLCRNSSDVELPTLSNQVIVAFYGKGDNNNYLKITFQTAEKK</sequence>
<reference evidence="4" key="1">
    <citation type="submission" date="2017-02" db="UniProtKB">
        <authorList>
            <consortium name="WormBaseParasite"/>
        </authorList>
    </citation>
    <scope>IDENTIFICATION</scope>
</reference>
<keyword evidence="1" id="KW-0732">Signal</keyword>
<dbReference type="Proteomes" id="UP000046392">
    <property type="component" value="Unplaced"/>
</dbReference>
<dbReference type="AlphaFoldDB" id="A0A0N5B218"/>
<dbReference type="InterPro" id="IPR000742">
    <property type="entry name" value="EGF"/>
</dbReference>
<feature type="domain" description="EGF-like" evidence="2">
    <location>
        <begin position="269"/>
        <end position="280"/>
    </location>
</feature>
<accession>A0A0N5B218</accession>
<dbReference type="Gene3D" id="3.40.390.10">
    <property type="entry name" value="Collagenase (Catalytic Domain)"/>
    <property type="match status" value="1"/>
</dbReference>
<dbReference type="WBParaSite" id="SPAL_0000012100.1">
    <property type="protein sequence ID" value="SPAL_0000012100.1"/>
    <property type="gene ID" value="SPAL_0000012100"/>
</dbReference>
<dbReference type="PROSITE" id="PS00022">
    <property type="entry name" value="EGF_1"/>
    <property type="match status" value="1"/>
</dbReference>
<organism evidence="3 4">
    <name type="scientific">Strongyloides papillosus</name>
    <name type="common">Intestinal threadworm</name>
    <dbReference type="NCBI Taxonomy" id="174720"/>
    <lineage>
        <taxon>Eukaryota</taxon>
        <taxon>Metazoa</taxon>
        <taxon>Ecdysozoa</taxon>
        <taxon>Nematoda</taxon>
        <taxon>Chromadorea</taxon>
        <taxon>Rhabditida</taxon>
        <taxon>Tylenchina</taxon>
        <taxon>Panagrolaimomorpha</taxon>
        <taxon>Strongyloidoidea</taxon>
        <taxon>Strongyloididae</taxon>
        <taxon>Strongyloides</taxon>
    </lineage>
</organism>
<feature type="signal peptide" evidence="1">
    <location>
        <begin position="1"/>
        <end position="33"/>
    </location>
</feature>
<proteinExistence type="predicted"/>
<dbReference type="GO" id="GO:0004222">
    <property type="term" value="F:metalloendopeptidase activity"/>
    <property type="evidence" value="ECO:0007669"/>
    <property type="project" value="InterPro"/>
</dbReference>
<evidence type="ECO:0000259" key="2">
    <source>
        <dbReference type="PROSITE" id="PS00022"/>
    </source>
</evidence>
<evidence type="ECO:0000313" key="3">
    <source>
        <dbReference type="Proteomes" id="UP000046392"/>
    </source>
</evidence>
<dbReference type="InterPro" id="IPR001506">
    <property type="entry name" value="Peptidase_M12A"/>
</dbReference>
<keyword evidence="3" id="KW-1185">Reference proteome</keyword>
<evidence type="ECO:0000313" key="4">
    <source>
        <dbReference type="WBParaSite" id="SPAL_0000012100.1"/>
    </source>
</evidence>
<evidence type="ECO:0000256" key="1">
    <source>
        <dbReference type="SAM" id="SignalP"/>
    </source>
</evidence>
<dbReference type="GO" id="GO:0006508">
    <property type="term" value="P:proteolysis"/>
    <property type="evidence" value="ECO:0007669"/>
    <property type="project" value="InterPro"/>
</dbReference>
<protein>
    <submittedName>
        <fullName evidence="4">Astacin domain-containing protein</fullName>
    </submittedName>
</protein>
<name>A0A0N5B218_STREA</name>
<dbReference type="Pfam" id="PF01400">
    <property type="entry name" value="Astacin"/>
    <property type="match status" value="1"/>
</dbReference>
<feature type="chain" id="PRO_5005893624" evidence="1">
    <location>
        <begin position="34"/>
        <end position="405"/>
    </location>
</feature>